<dbReference type="InterPro" id="IPR035093">
    <property type="entry name" value="RelE/ParE_toxin_dom_sf"/>
</dbReference>
<dbReference type="RefSeq" id="WP_100079048.1">
    <property type="nucleotide sequence ID" value="NZ_LT608334.1"/>
</dbReference>
<organism evidence="2">
    <name type="scientific">uncultured Pleomorphomonas sp</name>
    <dbReference type="NCBI Taxonomy" id="442121"/>
    <lineage>
        <taxon>Bacteria</taxon>
        <taxon>Pseudomonadati</taxon>
        <taxon>Pseudomonadota</taxon>
        <taxon>Alphaproteobacteria</taxon>
        <taxon>Hyphomicrobiales</taxon>
        <taxon>Pleomorphomonadaceae</taxon>
        <taxon>Pleomorphomonas</taxon>
        <taxon>environmental samples</taxon>
    </lineage>
</organism>
<reference evidence="2" key="1">
    <citation type="submission" date="2016-08" db="EMBL/GenBank/DDBJ databases">
        <authorList>
            <person name="Seilhamer J.J."/>
        </authorList>
    </citation>
    <scope>NUCLEOTIDE SEQUENCE</scope>
    <source>
        <strain evidence="2">86</strain>
    </source>
</reference>
<proteinExistence type="predicted"/>
<dbReference type="Pfam" id="PF05016">
    <property type="entry name" value="ParE_toxin"/>
    <property type="match status" value="1"/>
</dbReference>
<evidence type="ECO:0000256" key="1">
    <source>
        <dbReference type="ARBA" id="ARBA00022649"/>
    </source>
</evidence>
<dbReference type="Gene3D" id="3.30.2310.20">
    <property type="entry name" value="RelE-like"/>
    <property type="match status" value="1"/>
</dbReference>
<name>A0A212LB43_9HYPH</name>
<keyword evidence="1" id="KW-1277">Toxin-antitoxin system</keyword>
<dbReference type="EMBL" id="FMJD01000005">
    <property type="protein sequence ID" value="SCM74766.1"/>
    <property type="molecule type" value="Genomic_DNA"/>
</dbReference>
<protein>
    <submittedName>
        <fullName evidence="2">Plasmid stabilization system protein</fullName>
    </submittedName>
</protein>
<dbReference type="AlphaFoldDB" id="A0A212LB43"/>
<evidence type="ECO:0000313" key="2">
    <source>
        <dbReference type="EMBL" id="SCM74766.1"/>
    </source>
</evidence>
<dbReference type="InterPro" id="IPR007712">
    <property type="entry name" value="RelE/ParE_toxin"/>
</dbReference>
<sequence length="107" mass="12182">MAEVVYSRQARADMLDVWLWIAETSGATMADTLIERIERRVSMLANHPEMGPVRPEIAEAARVLVSERWLVLYCIDEMLVRIVRVVDGARDLRQIEWSTSGKPAARS</sequence>
<accession>A0A212LB43</accession>
<gene>
    <name evidence="2" type="ORF">KL86PLE_130343</name>
</gene>